<keyword evidence="2 3" id="KW-0040">ANK repeat</keyword>
<proteinExistence type="predicted"/>
<dbReference type="Proteomes" id="UP000829542">
    <property type="component" value="Chromosome"/>
</dbReference>
<name>A0ABY3X2Y6_9GAMM</name>
<evidence type="ECO:0000256" key="3">
    <source>
        <dbReference type="PROSITE-ProRule" id="PRU00023"/>
    </source>
</evidence>
<feature type="signal peptide" evidence="4">
    <location>
        <begin position="1"/>
        <end position="27"/>
    </location>
</feature>
<evidence type="ECO:0000256" key="2">
    <source>
        <dbReference type="ARBA" id="ARBA00023043"/>
    </source>
</evidence>
<dbReference type="Gene3D" id="1.25.40.20">
    <property type="entry name" value="Ankyrin repeat-containing domain"/>
    <property type="match status" value="1"/>
</dbReference>
<organism evidence="5 6">
    <name type="scientific">Ignatzschineria rhizosphaerae</name>
    <dbReference type="NCBI Taxonomy" id="2923279"/>
    <lineage>
        <taxon>Bacteria</taxon>
        <taxon>Pseudomonadati</taxon>
        <taxon>Pseudomonadota</taxon>
        <taxon>Gammaproteobacteria</taxon>
        <taxon>Cardiobacteriales</taxon>
        <taxon>Ignatzschineriaceae</taxon>
        <taxon>Ignatzschineria</taxon>
    </lineage>
</organism>
<dbReference type="InterPro" id="IPR002110">
    <property type="entry name" value="Ankyrin_rpt"/>
</dbReference>
<evidence type="ECO:0000313" key="5">
    <source>
        <dbReference type="EMBL" id="UNM95377.1"/>
    </source>
</evidence>
<dbReference type="InterPro" id="IPR036770">
    <property type="entry name" value="Ankyrin_rpt-contain_sf"/>
</dbReference>
<accession>A0ABY3X2Y6</accession>
<dbReference type="InterPro" id="IPR051165">
    <property type="entry name" value="Multifunctional_ANK_Repeat"/>
</dbReference>
<feature type="chain" id="PRO_5045385580" evidence="4">
    <location>
        <begin position="28"/>
        <end position="245"/>
    </location>
</feature>
<dbReference type="EMBL" id="CP093379">
    <property type="protein sequence ID" value="UNM95377.1"/>
    <property type="molecule type" value="Genomic_DNA"/>
</dbReference>
<dbReference type="RefSeq" id="WP_242147566.1">
    <property type="nucleotide sequence ID" value="NZ_CP093379.1"/>
</dbReference>
<dbReference type="SMART" id="SM00248">
    <property type="entry name" value="ANK"/>
    <property type="match status" value="5"/>
</dbReference>
<reference evidence="5 6" key="1">
    <citation type="submission" date="2022-03" db="EMBL/GenBank/DDBJ databases">
        <title>Ignatzschineria rhizosphaerae HR5S32.</title>
        <authorList>
            <person name="Sun J.Q."/>
            <person name="Feng J.Y."/>
        </authorList>
    </citation>
    <scope>NUCLEOTIDE SEQUENCE [LARGE SCALE GENOMIC DNA]</scope>
    <source>
        <strain evidence="5 6">HR5S32</strain>
    </source>
</reference>
<dbReference type="PROSITE" id="PS50088">
    <property type="entry name" value="ANK_REPEAT"/>
    <property type="match status" value="2"/>
</dbReference>
<dbReference type="PANTHER" id="PTHR24123:SF33">
    <property type="entry name" value="PROTEIN HOS4"/>
    <property type="match status" value="1"/>
</dbReference>
<dbReference type="SUPFAM" id="SSF48403">
    <property type="entry name" value="Ankyrin repeat"/>
    <property type="match status" value="1"/>
</dbReference>
<keyword evidence="6" id="KW-1185">Reference proteome</keyword>
<keyword evidence="4" id="KW-0732">Signal</keyword>
<feature type="repeat" description="ANK" evidence="3">
    <location>
        <begin position="168"/>
        <end position="200"/>
    </location>
</feature>
<gene>
    <name evidence="5" type="ORF">MMG00_09065</name>
</gene>
<dbReference type="PROSITE" id="PS50297">
    <property type="entry name" value="ANK_REP_REGION"/>
    <property type="match status" value="1"/>
</dbReference>
<feature type="repeat" description="ANK" evidence="3">
    <location>
        <begin position="96"/>
        <end position="128"/>
    </location>
</feature>
<protein>
    <submittedName>
        <fullName evidence="5">Ankyrin repeat domain-containing protein</fullName>
    </submittedName>
</protein>
<evidence type="ECO:0000256" key="1">
    <source>
        <dbReference type="ARBA" id="ARBA00022737"/>
    </source>
</evidence>
<keyword evidence="1" id="KW-0677">Repeat</keyword>
<dbReference type="Pfam" id="PF12796">
    <property type="entry name" value="Ank_2"/>
    <property type="match status" value="2"/>
</dbReference>
<evidence type="ECO:0000313" key="6">
    <source>
        <dbReference type="Proteomes" id="UP000829542"/>
    </source>
</evidence>
<dbReference type="PANTHER" id="PTHR24123">
    <property type="entry name" value="ANKYRIN REPEAT-CONTAINING"/>
    <property type="match status" value="1"/>
</dbReference>
<evidence type="ECO:0000256" key="4">
    <source>
        <dbReference type="SAM" id="SignalP"/>
    </source>
</evidence>
<sequence length="245" mass="26970">MKNLGIKALWSAVVLSLSLGIASADQAVDLDKFRFDIVEMKDIASPTKLKHRIFYEAPSTGENAAWFDAVKQGNLELIKSMVANGQDIEAKDSGSLDQTALGWAAFIGYEDIVDFLVAQGADLWATDKGDVYHVLKSAALGKNVHIVKKMHEALKDEYDINDTSYEDDGESLVMVAASNNRMDVVQYFIDEGADLNIVTTIEDPARFSYNQSALSYACQQGYEEMQQLLIKNGAVNHRTGDTSCQ</sequence>